<name>A0A1M5AGZ1_9BACT</name>
<sequence>MLDKRICLERIEKTGIVAVVRAESPDRALRIADAVKRGGVDVIEITMTVPGALEVIRELCRAYPKDEVLVGAGTVLDSETAKACLMAGARFIVSPGTDVDTIRLCNQYRVAVMPGVFTPTELMHALQGGADVCKIFPASLFGPAVIKAMKGPFPQALLMPTGGVNVDNVGEWIRAGSFAVGAGSELTSGAKDGNYDLVTETAQLFVSRIRQARAEMVGSSR</sequence>
<dbReference type="PANTHER" id="PTHR30246">
    <property type="entry name" value="2-KETO-3-DEOXY-6-PHOSPHOGLUCONATE ALDOLASE"/>
    <property type="match status" value="1"/>
</dbReference>
<dbReference type="GO" id="GO:0016829">
    <property type="term" value="F:lyase activity"/>
    <property type="evidence" value="ECO:0007669"/>
    <property type="project" value="UniProtKB-KW"/>
</dbReference>
<evidence type="ECO:0000313" key="6">
    <source>
        <dbReference type="EMBL" id="SHF29483.1"/>
    </source>
</evidence>
<evidence type="ECO:0000256" key="1">
    <source>
        <dbReference type="ARBA" id="ARBA00004761"/>
    </source>
</evidence>
<comment type="pathway">
    <text evidence="1">Carbohydrate acid metabolism.</text>
</comment>
<keyword evidence="4" id="KW-0456">Lyase</keyword>
<accession>A0A1M5AGZ1</accession>
<dbReference type="Proteomes" id="UP000184076">
    <property type="component" value="Unassembled WGS sequence"/>
</dbReference>
<organism evidence="6 7">
    <name type="scientific">Desulfacinum infernum DSM 9756</name>
    <dbReference type="NCBI Taxonomy" id="1121391"/>
    <lineage>
        <taxon>Bacteria</taxon>
        <taxon>Pseudomonadati</taxon>
        <taxon>Thermodesulfobacteriota</taxon>
        <taxon>Syntrophobacteria</taxon>
        <taxon>Syntrophobacterales</taxon>
        <taxon>Syntrophobacteraceae</taxon>
        <taxon>Desulfacinum</taxon>
    </lineage>
</organism>
<comment type="similarity">
    <text evidence="2">Belongs to the KHG/KDPG aldolase family.</text>
</comment>
<dbReference type="Pfam" id="PF01081">
    <property type="entry name" value="Aldolase"/>
    <property type="match status" value="1"/>
</dbReference>
<dbReference type="OrthoDB" id="9805177at2"/>
<dbReference type="NCBIfam" id="TIGR01182">
    <property type="entry name" value="eda"/>
    <property type="match status" value="1"/>
</dbReference>
<reference evidence="7" key="1">
    <citation type="submission" date="2016-11" db="EMBL/GenBank/DDBJ databases">
        <authorList>
            <person name="Varghese N."/>
            <person name="Submissions S."/>
        </authorList>
    </citation>
    <scope>NUCLEOTIDE SEQUENCE [LARGE SCALE GENOMIC DNA]</scope>
    <source>
        <strain evidence="7">DSM 9756</strain>
    </source>
</reference>
<dbReference type="Gene3D" id="3.20.20.70">
    <property type="entry name" value="Aldolase class I"/>
    <property type="match status" value="1"/>
</dbReference>
<dbReference type="CDD" id="cd00452">
    <property type="entry name" value="KDPG_aldolase"/>
    <property type="match status" value="1"/>
</dbReference>
<dbReference type="STRING" id="1121391.SAMN02745206_01707"/>
<keyword evidence="7" id="KW-1185">Reference proteome</keyword>
<evidence type="ECO:0000313" key="7">
    <source>
        <dbReference type="Proteomes" id="UP000184076"/>
    </source>
</evidence>
<proteinExistence type="inferred from homology"/>
<evidence type="ECO:0000256" key="4">
    <source>
        <dbReference type="ARBA" id="ARBA00023239"/>
    </source>
</evidence>
<evidence type="ECO:0000256" key="5">
    <source>
        <dbReference type="ARBA" id="ARBA00023277"/>
    </source>
</evidence>
<protein>
    <submittedName>
        <fullName evidence="6">2-keto-3-deoxy-phosphogluconate aldolase</fullName>
    </submittedName>
</protein>
<dbReference type="NCBIfam" id="NF005119">
    <property type="entry name" value="PRK06552.1"/>
    <property type="match status" value="1"/>
</dbReference>
<dbReference type="EMBL" id="FQVB01000014">
    <property type="protein sequence ID" value="SHF29483.1"/>
    <property type="molecule type" value="Genomic_DNA"/>
</dbReference>
<keyword evidence="5" id="KW-0119">Carbohydrate metabolism</keyword>
<dbReference type="PANTHER" id="PTHR30246:SF1">
    <property type="entry name" value="2-DEHYDRO-3-DEOXY-6-PHOSPHOGALACTONATE ALDOLASE-RELATED"/>
    <property type="match status" value="1"/>
</dbReference>
<comment type="subunit">
    <text evidence="3">Homotrimer.</text>
</comment>
<dbReference type="InterPro" id="IPR000887">
    <property type="entry name" value="Aldlse_KDPG_KHG"/>
</dbReference>
<dbReference type="InterPro" id="IPR013785">
    <property type="entry name" value="Aldolase_TIM"/>
</dbReference>
<evidence type="ECO:0000256" key="2">
    <source>
        <dbReference type="ARBA" id="ARBA00006906"/>
    </source>
</evidence>
<dbReference type="RefSeq" id="WP_073038569.1">
    <property type="nucleotide sequence ID" value="NZ_FQVB01000014.1"/>
</dbReference>
<dbReference type="AlphaFoldDB" id="A0A1M5AGZ1"/>
<gene>
    <name evidence="6" type="ORF">SAMN02745206_01707</name>
</gene>
<dbReference type="SUPFAM" id="SSF51569">
    <property type="entry name" value="Aldolase"/>
    <property type="match status" value="1"/>
</dbReference>
<evidence type="ECO:0000256" key="3">
    <source>
        <dbReference type="ARBA" id="ARBA00011233"/>
    </source>
</evidence>